<gene>
    <name evidence="8" type="ORF">PSACC_03384</name>
</gene>
<dbReference type="GO" id="GO:0010961">
    <property type="term" value="P:intracellular magnesium ion homeostasis"/>
    <property type="evidence" value="ECO:0007669"/>
    <property type="project" value="TreeGrafter"/>
</dbReference>
<comment type="similarity">
    <text evidence="2">Belongs to the CorA metal ion transporter (MIT) (TC 1.A.35) family.</text>
</comment>
<accession>A0A2H9TGG5</accession>
<evidence type="ECO:0000256" key="2">
    <source>
        <dbReference type="ARBA" id="ARBA00009765"/>
    </source>
</evidence>
<dbReference type="Pfam" id="PF01544">
    <property type="entry name" value="CorA"/>
    <property type="match status" value="1"/>
</dbReference>
<sequence length="475" mass="53866">MSSGWEHPYPIHRGGDDIKPPEEGFPLTPRSEEQHEDTGTTFWTNAPKLEVLQNWVYSPASYSSSEDGYLEDTEHIDFAALKDHLNVFRPGNDVDVSDHKKGKYVFYSMQTGLLRHHVLADVCKHGHGHGFSTGLGNGNAAYGKVSPLPSKIPNLSEVMRNGPFWLDICNPTKEELRALCEIFKMHPLTLEGLESDGEEIREKCDVFEKYYFICIKAFESDAQSDDYMLPINLFMLVSPSCVVTIHRDPLEFSHTIAKRMRLLTARTGLTSDWIVYTILEDVLEMFVPSVRASEIEIDAIDDLVGGSSTASTRSQTHSELLGRIANSRRRVTQLIRLMSAKSDLFRVIAKRCSMRFSEDAHLYLRDLQDHTAMVDQTLHQYDESLNRSHANYLALLSIEISETSNHMSDVMKKLTAASTVALPWSMITGLMGMNIFVPGGNSYQTESWIPWFIFFLAMSASSVIIYFVGRRRDWF</sequence>
<evidence type="ECO:0000256" key="6">
    <source>
        <dbReference type="SAM" id="MobiDB-lite"/>
    </source>
</evidence>
<comment type="subcellular location">
    <subcellularLocation>
        <location evidence="1">Membrane</location>
        <topology evidence="1">Multi-pass membrane protein</topology>
    </subcellularLocation>
</comment>
<dbReference type="PANTHER" id="PTHR21535">
    <property type="entry name" value="MAGNESIUM AND COBALT TRANSPORT PROTEIN/MITOCHONDRIAL IMPORT INNER MEMBRANE TRANSLOCASE SUBUNIT TIM8"/>
    <property type="match status" value="1"/>
</dbReference>
<dbReference type="SUPFAM" id="SSF144083">
    <property type="entry name" value="Magnesium transport protein CorA, transmembrane region"/>
    <property type="match status" value="1"/>
</dbReference>
<dbReference type="Proteomes" id="UP000240830">
    <property type="component" value="Unassembled WGS sequence"/>
</dbReference>
<feature type="region of interest" description="Disordered" evidence="6">
    <location>
        <begin position="1"/>
        <end position="40"/>
    </location>
</feature>
<dbReference type="InterPro" id="IPR002523">
    <property type="entry name" value="MgTranspt_CorA/ZnTranspt_ZntB"/>
</dbReference>
<dbReference type="CDD" id="cd12829">
    <property type="entry name" value="Alr1p-like"/>
    <property type="match status" value="1"/>
</dbReference>
<keyword evidence="9" id="KW-1185">Reference proteome</keyword>
<dbReference type="AlphaFoldDB" id="A0A2H9TGG5"/>
<proteinExistence type="inferred from homology"/>
<dbReference type="SUPFAM" id="SSF143865">
    <property type="entry name" value="CorA soluble domain-like"/>
    <property type="match status" value="1"/>
</dbReference>
<dbReference type="InterPro" id="IPR045861">
    <property type="entry name" value="CorA_cytoplasmic_dom"/>
</dbReference>
<evidence type="ECO:0000256" key="5">
    <source>
        <dbReference type="ARBA" id="ARBA00023136"/>
    </source>
</evidence>
<evidence type="ECO:0000256" key="4">
    <source>
        <dbReference type="ARBA" id="ARBA00022989"/>
    </source>
</evidence>
<comment type="caution">
    <text evidence="8">The sequence shown here is derived from an EMBL/GenBank/DDBJ whole genome shotgun (WGS) entry which is preliminary data.</text>
</comment>
<feature type="compositionally biased region" description="Basic and acidic residues" evidence="6">
    <location>
        <begin position="13"/>
        <end position="22"/>
    </location>
</feature>
<organism evidence="8 9">
    <name type="scientific">Paramicrosporidium saccamoebae</name>
    <dbReference type="NCBI Taxonomy" id="1246581"/>
    <lineage>
        <taxon>Eukaryota</taxon>
        <taxon>Fungi</taxon>
        <taxon>Fungi incertae sedis</taxon>
        <taxon>Cryptomycota</taxon>
        <taxon>Cryptomycota incertae sedis</taxon>
        <taxon>Paramicrosporidium</taxon>
    </lineage>
</organism>
<dbReference type="GO" id="GO:0015095">
    <property type="term" value="F:magnesium ion transmembrane transporter activity"/>
    <property type="evidence" value="ECO:0007669"/>
    <property type="project" value="InterPro"/>
</dbReference>
<evidence type="ECO:0000313" key="9">
    <source>
        <dbReference type="Proteomes" id="UP000240830"/>
    </source>
</evidence>
<evidence type="ECO:0000313" key="8">
    <source>
        <dbReference type="EMBL" id="PJF16789.1"/>
    </source>
</evidence>
<dbReference type="STRING" id="1246581.A0A2H9TGG5"/>
<reference evidence="8 9" key="1">
    <citation type="submission" date="2016-10" db="EMBL/GenBank/DDBJ databases">
        <title>The genome of Paramicrosporidium saccamoebae is the missing link in understanding Cryptomycota and Microsporidia evolution.</title>
        <authorList>
            <person name="Quandt C.A."/>
            <person name="Beaudet D."/>
            <person name="Corsaro D."/>
            <person name="Michel R."/>
            <person name="Corradi N."/>
            <person name="James T."/>
        </authorList>
    </citation>
    <scope>NUCLEOTIDE SEQUENCE [LARGE SCALE GENOMIC DNA]</scope>
    <source>
        <strain evidence="8 9">KSL3</strain>
    </source>
</reference>
<keyword evidence="3 7" id="KW-0812">Transmembrane</keyword>
<evidence type="ECO:0000256" key="3">
    <source>
        <dbReference type="ARBA" id="ARBA00022692"/>
    </source>
</evidence>
<dbReference type="EMBL" id="MTSL01000206">
    <property type="protein sequence ID" value="PJF16789.1"/>
    <property type="molecule type" value="Genomic_DNA"/>
</dbReference>
<dbReference type="Gene3D" id="1.20.58.340">
    <property type="entry name" value="Magnesium transport protein CorA, transmembrane region"/>
    <property type="match status" value="2"/>
</dbReference>
<dbReference type="GO" id="GO:0016020">
    <property type="term" value="C:membrane"/>
    <property type="evidence" value="ECO:0007669"/>
    <property type="project" value="UniProtKB-SubCell"/>
</dbReference>
<dbReference type="Gene3D" id="3.30.460.20">
    <property type="entry name" value="CorA soluble domain-like"/>
    <property type="match status" value="1"/>
</dbReference>
<evidence type="ECO:0000256" key="1">
    <source>
        <dbReference type="ARBA" id="ARBA00004141"/>
    </source>
</evidence>
<dbReference type="OrthoDB" id="29879at2759"/>
<feature type="transmembrane region" description="Helical" evidence="7">
    <location>
        <begin position="414"/>
        <end position="436"/>
    </location>
</feature>
<feature type="transmembrane region" description="Helical" evidence="7">
    <location>
        <begin position="448"/>
        <end position="469"/>
    </location>
</feature>
<protein>
    <submittedName>
        <fullName evidence="8">Mg2+, CorA-like/Zinc transporter domain-containing protein</fullName>
    </submittedName>
</protein>
<evidence type="ECO:0000256" key="7">
    <source>
        <dbReference type="SAM" id="Phobius"/>
    </source>
</evidence>
<name>A0A2H9TGG5_9FUNG</name>
<keyword evidence="5 7" id="KW-0472">Membrane</keyword>
<dbReference type="InterPro" id="IPR044089">
    <property type="entry name" value="Alr1-like"/>
</dbReference>
<dbReference type="InterPro" id="IPR045863">
    <property type="entry name" value="CorA_TM1_TM2"/>
</dbReference>
<keyword evidence="4 7" id="KW-1133">Transmembrane helix</keyword>
<dbReference type="PANTHER" id="PTHR21535:SF51">
    <property type="entry name" value="MANGANESE RESISTANCE PROTEIN MNR2"/>
    <property type="match status" value="1"/>
</dbReference>